<evidence type="ECO:0000256" key="4">
    <source>
        <dbReference type="ARBA" id="ARBA00023088"/>
    </source>
</evidence>
<feature type="transmembrane region" description="Helical" evidence="6">
    <location>
        <begin position="894"/>
        <end position="913"/>
    </location>
</feature>
<keyword evidence="3" id="KW-0732">Signal</keyword>
<dbReference type="Gene3D" id="1.10.8.40">
    <property type="entry name" value="Albumin-binding domain"/>
    <property type="match status" value="1"/>
</dbReference>
<reference evidence="8 10" key="2">
    <citation type="submission" date="2019-11" db="EMBL/GenBank/DDBJ databases">
        <title>Streptococcis sp. isolated from the respiratory tract of Marmot.</title>
        <authorList>
            <person name="Zhang G."/>
        </authorList>
    </citation>
    <scope>NUCLEOTIDE SEQUENCE [LARGE SCALE GENOMIC DNA]</scope>
    <source>
        <strain evidence="8">Zg-86</strain>
        <strain evidence="10">zg-86</strain>
    </source>
</reference>
<protein>
    <submittedName>
        <fullName evidence="9">LPXTG cell wall anchor domain-containing protein</fullName>
    </submittedName>
</protein>
<proteinExistence type="predicted"/>
<keyword evidence="10" id="KW-1185">Reference proteome</keyword>
<evidence type="ECO:0000256" key="3">
    <source>
        <dbReference type="ARBA" id="ARBA00022729"/>
    </source>
</evidence>
<evidence type="ECO:0000256" key="1">
    <source>
        <dbReference type="ARBA" id="ARBA00022512"/>
    </source>
</evidence>
<dbReference type="InterPro" id="IPR019931">
    <property type="entry name" value="LPXTG_anchor"/>
</dbReference>
<evidence type="ECO:0000256" key="5">
    <source>
        <dbReference type="SAM" id="MobiDB-lite"/>
    </source>
</evidence>
<evidence type="ECO:0000256" key="2">
    <source>
        <dbReference type="ARBA" id="ARBA00022525"/>
    </source>
</evidence>
<accession>A0A6I4RFA2</accession>
<feature type="domain" description="Gram-positive cocci surface proteins LPxTG" evidence="7">
    <location>
        <begin position="888"/>
        <end position="918"/>
    </location>
</feature>
<dbReference type="Proteomes" id="UP000435060">
    <property type="component" value="Unassembled WGS sequence"/>
</dbReference>
<evidence type="ECO:0000313" key="9">
    <source>
        <dbReference type="EMBL" id="MWV56530.1"/>
    </source>
</evidence>
<organism evidence="9 11">
    <name type="scientific">Streptococcus zhangguiae</name>
    <dbReference type="NCBI Taxonomy" id="2664091"/>
    <lineage>
        <taxon>Bacteria</taxon>
        <taxon>Bacillati</taxon>
        <taxon>Bacillota</taxon>
        <taxon>Bacilli</taxon>
        <taxon>Lactobacillales</taxon>
        <taxon>Streptococcaceae</taxon>
        <taxon>Streptococcus</taxon>
    </lineage>
</organism>
<evidence type="ECO:0000259" key="7">
    <source>
        <dbReference type="PROSITE" id="PS50847"/>
    </source>
</evidence>
<feature type="compositionally biased region" description="Polar residues" evidence="5">
    <location>
        <begin position="763"/>
        <end position="778"/>
    </location>
</feature>
<evidence type="ECO:0000313" key="11">
    <source>
        <dbReference type="Proteomes" id="UP000435423"/>
    </source>
</evidence>
<dbReference type="Gene3D" id="1.20.140.130">
    <property type="match status" value="1"/>
</dbReference>
<gene>
    <name evidence="8" type="ORF">GGG87_06000</name>
    <name evidence="9" type="ORF">GGH11_06035</name>
</gene>
<dbReference type="Pfam" id="PF16828">
    <property type="entry name" value="GAGBD"/>
    <property type="match status" value="1"/>
</dbReference>
<keyword evidence="6" id="KW-0472">Membrane</keyword>
<dbReference type="RefSeq" id="WP_154608543.1">
    <property type="nucleotide sequence ID" value="NZ_CP072115.1"/>
</dbReference>
<feature type="region of interest" description="Disordered" evidence="5">
    <location>
        <begin position="523"/>
        <end position="890"/>
    </location>
</feature>
<feature type="compositionally biased region" description="Polar residues" evidence="5">
    <location>
        <begin position="836"/>
        <end position="858"/>
    </location>
</feature>
<evidence type="ECO:0000313" key="10">
    <source>
        <dbReference type="Proteomes" id="UP000435060"/>
    </source>
</evidence>
<dbReference type="InterPro" id="IPR002988">
    <property type="entry name" value="GA_module"/>
</dbReference>
<keyword evidence="6" id="KW-0812">Transmembrane</keyword>
<evidence type="ECO:0000256" key="6">
    <source>
        <dbReference type="SAM" id="Phobius"/>
    </source>
</evidence>
<dbReference type="InterPro" id="IPR038349">
    <property type="entry name" value="GAG_BD_sf"/>
</dbReference>
<dbReference type="PROSITE" id="PS50847">
    <property type="entry name" value="GRAM_POS_ANCHORING"/>
    <property type="match status" value="1"/>
</dbReference>
<feature type="compositionally biased region" description="Polar residues" evidence="5">
    <location>
        <begin position="878"/>
        <end position="890"/>
    </location>
</feature>
<feature type="compositionally biased region" description="Basic and acidic residues" evidence="5">
    <location>
        <begin position="859"/>
        <end position="876"/>
    </location>
</feature>
<dbReference type="EMBL" id="WLCG01000007">
    <property type="protein sequence ID" value="MTB64543.1"/>
    <property type="molecule type" value="Genomic_DNA"/>
</dbReference>
<keyword evidence="1" id="KW-0134">Cell wall</keyword>
<name>A0A6I4RFA2_9STRE</name>
<comment type="caution">
    <text evidence="9">The sequence shown here is derived from an EMBL/GenBank/DDBJ whole genome shotgun (WGS) entry which is preliminary data.</text>
</comment>
<feature type="compositionally biased region" description="Basic and acidic residues" evidence="5">
    <location>
        <begin position="779"/>
        <end position="806"/>
    </location>
</feature>
<evidence type="ECO:0000313" key="8">
    <source>
        <dbReference type="EMBL" id="MTB64543.1"/>
    </source>
</evidence>
<dbReference type="NCBIfam" id="TIGR01167">
    <property type="entry name" value="LPXTG_anchor"/>
    <property type="match status" value="1"/>
</dbReference>
<sequence length="918" mass="103268">MKKQLYAAAATAAIISTLPQALQAEEVKAIEPVAKMEMEMQQAESNVPAEEGMVRTSFANQAEEVMPNEATPKTEVEMQQVDPNFQARLANLQPKVMELMTLAVRNDRKAYYQQRVGTLSQFTNEAQFKAAIGKTLEEFKTEVDGDYAEVKSNYITAAKSVLNPERAEQIRVLASDPATSLTTLQNLSKQLYAEYAAELQADKEKTALGAYKKKAIGEIAKMKELPNSIRSGYFTRINEATTTEVVDKIKQEATQDISNRQKVQAEKKQAEGTIKGMDYLYPDERSDYLARVETANTETEIDSLLVEAESTAAANRVIFEKRKSIQEQVNKLPYLTKEHRSDISNEIEEERAESGLDRIYSQARKQNLEDAKAPHKETIKKIKELIKAVDRLPRLTDASIFEGQMKIWEEISPNAVAFIRTFEKTLDEEMAAKNPHQADNVIRNIKELAASAEIEKIARELEQKRQKFPDDERLKEILKDMFFYPYGTVSDFPLYVKRDIYPKQEQFNKRYDNLTNDQGFVPKFELKPIQQKPTDTVKPKETPKKDLPQSDAKTKENSSIPPKQEIPDKSKVVPQQEKPQSDSKPKVDFPIPPKQEIPEQSKVVPQQEKPQSDLKPKVDSSIPPKQEIPEQSKVVPQQEKPQSDSKPKVDSPIPPKQEIPEQSKVAPQQEKPQSDSKPKVDSSIPPKQEIPEQSKVAPQQEKPQSDSKPKVDSPIPPKQEIPEQSKVAPQQEKPQSDSKPKVDSPISPKQEIPEQSKVAPQQEKPQSDSQNQDNPSRQSRSEDTAKPKVTPEKDMSKEGSSRKGKFETGAPAFSTKPILELGGTRKPSKPREKEVQSNTSTKPMLNLEQPNPSGTVDQLSEKQKAASDREFQKPVELKQTQSTVKPTLPKTNEVPTLASLIGVALAGFVGIFTRKRKN</sequence>
<reference evidence="9 11" key="1">
    <citation type="submission" date="2019-10" db="EMBL/GenBank/DDBJ databases">
        <title>Streptococcis sp, isolated from the respiratory tract of Marmot.</title>
        <authorList>
            <person name="Zhang G."/>
        </authorList>
    </citation>
    <scope>NUCLEOTIDE SEQUENCE [LARGE SCALE GENOMIC DNA]</scope>
    <source>
        <strain evidence="9">Zg-70</strain>
        <strain evidence="11">zg-70</strain>
    </source>
</reference>
<keyword evidence="6" id="KW-1133">Transmembrane helix</keyword>
<keyword evidence="2" id="KW-0964">Secreted</keyword>
<feature type="compositionally biased region" description="Basic and acidic residues" evidence="5">
    <location>
        <begin position="535"/>
        <end position="556"/>
    </location>
</feature>
<dbReference type="Pfam" id="PF01468">
    <property type="entry name" value="GA"/>
    <property type="match status" value="3"/>
</dbReference>
<keyword evidence="4" id="KW-0572">Peptidoglycan-anchor</keyword>
<dbReference type="AlphaFoldDB" id="A0A6I4RFA2"/>
<dbReference type="Proteomes" id="UP000435423">
    <property type="component" value="Unassembled WGS sequence"/>
</dbReference>
<dbReference type="InterPro" id="IPR031792">
    <property type="entry name" value="GAG_BD"/>
</dbReference>
<dbReference type="EMBL" id="WUBJ01000006">
    <property type="protein sequence ID" value="MWV56530.1"/>
    <property type="molecule type" value="Genomic_DNA"/>
</dbReference>